<evidence type="ECO:0008006" key="3">
    <source>
        <dbReference type="Google" id="ProtNLM"/>
    </source>
</evidence>
<dbReference type="SUPFAM" id="SSF54909">
    <property type="entry name" value="Dimeric alpha+beta barrel"/>
    <property type="match status" value="1"/>
</dbReference>
<evidence type="ECO:0000313" key="1">
    <source>
        <dbReference type="EMBL" id="MCI3275693.1"/>
    </source>
</evidence>
<reference evidence="1" key="1">
    <citation type="submission" date="2022-03" db="EMBL/GenBank/DDBJ databases">
        <title>Streptomyces 7R015 and 7R016 isolated from Barleria lupulina in Thailand.</title>
        <authorList>
            <person name="Kanchanasin P."/>
            <person name="Phongsopitanun W."/>
            <person name="Tanasupawat S."/>
        </authorList>
    </citation>
    <scope>NUCLEOTIDE SEQUENCE</scope>
    <source>
        <strain evidence="1">7R015</strain>
    </source>
</reference>
<dbReference type="InterPro" id="IPR011008">
    <property type="entry name" value="Dimeric_a/b-barrel"/>
</dbReference>
<dbReference type="EMBL" id="JALDAY010000010">
    <property type="protein sequence ID" value="MCI3275693.1"/>
    <property type="molecule type" value="Genomic_DNA"/>
</dbReference>
<sequence>MTIVETIRFKLRPEVGDADFQDRNRTMEKEYLQARPGFLARSTARGADGEYLVTVHWATPEDAEATIAAFFGAPETQSFLAAVDLETVQPGRYELIES</sequence>
<name>A0ABS9YEP3_9ACTN</name>
<accession>A0ABS9YEP3</accession>
<evidence type="ECO:0000313" key="2">
    <source>
        <dbReference type="Proteomes" id="UP001165269"/>
    </source>
</evidence>
<keyword evidence="2" id="KW-1185">Reference proteome</keyword>
<organism evidence="1 2">
    <name type="scientific">Streptomyces cylindrosporus</name>
    <dbReference type="NCBI Taxonomy" id="2927583"/>
    <lineage>
        <taxon>Bacteria</taxon>
        <taxon>Bacillati</taxon>
        <taxon>Actinomycetota</taxon>
        <taxon>Actinomycetes</taxon>
        <taxon>Kitasatosporales</taxon>
        <taxon>Streptomycetaceae</taxon>
        <taxon>Streptomyces</taxon>
    </lineage>
</organism>
<protein>
    <recommendedName>
        <fullName evidence="3">ABM domain-containing protein</fullName>
    </recommendedName>
</protein>
<dbReference type="RefSeq" id="WP_242770476.1">
    <property type="nucleotide sequence ID" value="NZ_JALDAY010000010.1"/>
</dbReference>
<proteinExistence type="predicted"/>
<dbReference type="Proteomes" id="UP001165269">
    <property type="component" value="Unassembled WGS sequence"/>
</dbReference>
<dbReference type="Gene3D" id="3.30.70.100">
    <property type="match status" value="1"/>
</dbReference>
<gene>
    <name evidence="1" type="ORF">MQP27_31870</name>
</gene>
<comment type="caution">
    <text evidence="1">The sequence shown here is derived from an EMBL/GenBank/DDBJ whole genome shotgun (WGS) entry which is preliminary data.</text>
</comment>